<evidence type="ECO:0000256" key="5">
    <source>
        <dbReference type="ARBA" id="ARBA00023125"/>
    </source>
</evidence>
<dbReference type="GO" id="GO:0006355">
    <property type="term" value="P:regulation of DNA-templated transcription"/>
    <property type="evidence" value="ECO:0007669"/>
    <property type="project" value="UniProtKB-ARBA"/>
</dbReference>
<name>A0A328E1J6_9ASTE</name>
<dbReference type="SMART" id="SM00356">
    <property type="entry name" value="ZnF_C3H1"/>
    <property type="match status" value="2"/>
</dbReference>
<dbReference type="PROSITE" id="PS50103">
    <property type="entry name" value="ZF_C3H1"/>
    <property type="match status" value="1"/>
</dbReference>
<gene>
    <name evidence="10" type="ORF">DM860_010798</name>
</gene>
<evidence type="ECO:0000313" key="10">
    <source>
        <dbReference type="EMBL" id="RAL51296.1"/>
    </source>
</evidence>
<feature type="repeat" description="ANK" evidence="6">
    <location>
        <begin position="203"/>
        <end position="238"/>
    </location>
</feature>
<evidence type="ECO:0000256" key="2">
    <source>
        <dbReference type="ARBA" id="ARBA00022737"/>
    </source>
</evidence>
<feature type="domain" description="C3H1-type" evidence="9">
    <location>
        <begin position="348"/>
        <end position="375"/>
    </location>
</feature>
<sequence>MSHFSLAFRIRAGTSKTQKRCEAGPTLLPSLTFDQRDIKDEEGESSEKKIPLICQKPHSSHYLKDLMCSGLEKRNLCSVGPDMEKKNGGSSKNCSKLLELSAADDVSGFAVEVEEKGFDCSKLLELSAADDVSGFAVEVEEKGFDVNELSFWYGRRIGSSSKRKMGLEERTPLAISAMFGSVKVLKYILGTGKVDVNAACGSDGVTPLHCAVAGGSELSVEAVKLLLSASAAVNALDASGNKPGDYIGSCHKMSANSRRRELSFLLNGSVVEEDDGVKLAGVALCERKEYPVDTSLPDINTGIYGSDEFRMYSFKVKPCSRAYSHDWTECPFVHPGENARRRDPTKYTYTCVPCPEFKKGSCGKGDSCEFAHGVFESWLHPAQYKTRLCKDETGCLRKVCFFAHKPEELRPLYASTGSALPSPRSPSVSCSVDMGSPMSPMVNCSSPMSGSGATWQNNFAPPALQFSGSRLKTTLNARDFDPQLMEEMVGLASPSRWNNLKPANLDDLFGSLDSPLGLSPLQSPTGLQMRLQQQHRATGGGGYTSSRAHAFGYDSSAAVAAAVMNSRSASFGKQRSQSFIDRGRVGAAHQRATNSPPLMTSSTMSSNLSSSDWGSPDGKPEWGFSDVTNKLTKSASFAVRNGSGSPKRVPAARRGNEPDVSWVNSLVKDVPSWMDQMYIEQEQAVA</sequence>
<evidence type="ECO:0000313" key="11">
    <source>
        <dbReference type="Proteomes" id="UP000249390"/>
    </source>
</evidence>
<dbReference type="GO" id="GO:0008270">
    <property type="term" value="F:zinc ion binding"/>
    <property type="evidence" value="ECO:0007669"/>
    <property type="project" value="UniProtKB-KW"/>
</dbReference>
<dbReference type="SMART" id="SM00248">
    <property type="entry name" value="ANK"/>
    <property type="match status" value="2"/>
</dbReference>
<accession>A0A328E1J6</accession>
<feature type="compositionally biased region" description="Low complexity" evidence="8">
    <location>
        <begin position="594"/>
        <end position="611"/>
    </location>
</feature>
<protein>
    <recommendedName>
        <fullName evidence="9">C3H1-type domain-containing protein</fullName>
    </recommendedName>
</protein>
<dbReference type="SUPFAM" id="SSF48403">
    <property type="entry name" value="Ankyrin repeat"/>
    <property type="match status" value="1"/>
</dbReference>
<evidence type="ECO:0000256" key="1">
    <source>
        <dbReference type="ARBA" id="ARBA00022723"/>
    </source>
</evidence>
<keyword evidence="11" id="KW-1185">Reference proteome</keyword>
<dbReference type="PANTHER" id="PTHR14493">
    <property type="entry name" value="UNKEMPT FAMILY MEMBER"/>
    <property type="match status" value="1"/>
</dbReference>
<dbReference type="InterPro" id="IPR000571">
    <property type="entry name" value="Znf_CCCH"/>
</dbReference>
<dbReference type="PANTHER" id="PTHR14493:SF86">
    <property type="entry name" value="ZINC FINGER CCCH DOMAIN-CONTAINING PROTEIN 47"/>
    <property type="match status" value="1"/>
</dbReference>
<keyword evidence="3 7" id="KW-0863">Zinc-finger</keyword>
<keyword evidence="1 7" id="KW-0479">Metal-binding</keyword>
<dbReference type="Gene3D" id="3.30.1370.210">
    <property type="match status" value="1"/>
</dbReference>
<keyword evidence="6" id="KW-0040">ANK repeat</keyword>
<dbReference type="Pfam" id="PF25512">
    <property type="entry name" value="zf-CCCH_AtC3H23"/>
    <property type="match status" value="1"/>
</dbReference>
<dbReference type="GO" id="GO:0003677">
    <property type="term" value="F:DNA binding"/>
    <property type="evidence" value="ECO:0007669"/>
    <property type="project" value="UniProtKB-KW"/>
</dbReference>
<organism evidence="10 11">
    <name type="scientific">Cuscuta australis</name>
    <dbReference type="NCBI Taxonomy" id="267555"/>
    <lineage>
        <taxon>Eukaryota</taxon>
        <taxon>Viridiplantae</taxon>
        <taxon>Streptophyta</taxon>
        <taxon>Embryophyta</taxon>
        <taxon>Tracheophyta</taxon>
        <taxon>Spermatophyta</taxon>
        <taxon>Magnoliopsida</taxon>
        <taxon>eudicotyledons</taxon>
        <taxon>Gunneridae</taxon>
        <taxon>Pentapetalae</taxon>
        <taxon>asterids</taxon>
        <taxon>lamiids</taxon>
        <taxon>Solanales</taxon>
        <taxon>Convolvulaceae</taxon>
        <taxon>Cuscuteae</taxon>
        <taxon>Cuscuta</taxon>
        <taxon>Cuscuta subgen. Grammica</taxon>
        <taxon>Cuscuta sect. Cleistogrammica</taxon>
    </lineage>
</organism>
<evidence type="ECO:0000256" key="3">
    <source>
        <dbReference type="ARBA" id="ARBA00022771"/>
    </source>
</evidence>
<dbReference type="EMBL" id="NQVE01000050">
    <property type="protein sequence ID" value="RAL51296.1"/>
    <property type="molecule type" value="Genomic_DNA"/>
</dbReference>
<evidence type="ECO:0000256" key="4">
    <source>
        <dbReference type="ARBA" id="ARBA00022833"/>
    </source>
</evidence>
<dbReference type="InterPro" id="IPR002110">
    <property type="entry name" value="Ankyrin_rpt"/>
</dbReference>
<keyword evidence="4 7" id="KW-0862">Zinc</keyword>
<dbReference type="Proteomes" id="UP000249390">
    <property type="component" value="Unassembled WGS sequence"/>
</dbReference>
<reference evidence="10 11" key="1">
    <citation type="submission" date="2018-06" db="EMBL/GenBank/DDBJ databases">
        <title>The Genome of Cuscuta australis (Dodder) Provides Insight into the Evolution of Plant Parasitism.</title>
        <authorList>
            <person name="Liu H."/>
        </authorList>
    </citation>
    <scope>NUCLEOTIDE SEQUENCE [LARGE SCALE GENOMIC DNA]</scope>
    <source>
        <strain evidence="11">cv. Yunnan</strain>
        <tissue evidence="10">Vines</tissue>
    </source>
</reference>
<feature type="region of interest" description="Disordered" evidence="8">
    <location>
        <begin position="584"/>
        <end position="616"/>
    </location>
</feature>
<keyword evidence="5" id="KW-0238">DNA-binding</keyword>
<proteinExistence type="predicted"/>
<dbReference type="Pfam" id="PF12796">
    <property type="entry name" value="Ank_2"/>
    <property type="match status" value="1"/>
</dbReference>
<dbReference type="InterPro" id="IPR045234">
    <property type="entry name" value="Unkempt-like"/>
</dbReference>
<comment type="caution">
    <text evidence="10">The sequence shown here is derived from an EMBL/GenBank/DDBJ whole genome shotgun (WGS) entry which is preliminary data.</text>
</comment>
<dbReference type="PROSITE" id="PS50297">
    <property type="entry name" value="ANK_REP_REGION"/>
    <property type="match status" value="1"/>
</dbReference>
<dbReference type="FunFam" id="3.30.1370.210:FF:000009">
    <property type="entry name" value="Zinc finger CCCH domain-containing protein 66"/>
    <property type="match status" value="1"/>
</dbReference>
<dbReference type="AlphaFoldDB" id="A0A328E1J6"/>
<dbReference type="InterPro" id="IPR036770">
    <property type="entry name" value="Ankyrin_rpt-contain_sf"/>
</dbReference>
<evidence type="ECO:0000259" key="9">
    <source>
        <dbReference type="PROSITE" id="PS50103"/>
    </source>
</evidence>
<keyword evidence="2" id="KW-0677">Repeat</keyword>
<evidence type="ECO:0000256" key="6">
    <source>
        <dbReference type="PROSITE-ProRule" id="PRU00023"/>
    </source>
</evidence>
<dbReference type="Pfam" id="PF00642">
    <property type="entry name" value="zf-CCCH"/>
    <property type="match status" value="1"/>
</dbReference>
<feature type="zinc finger region" description="C3H1-type" evidence="7">
    <location>
        <begin position="348"/>
        <end position="375"/>
    </location>
</feature>
<dbReference type="InterPro" id="IPR057444">
    <property type="entry name" value="Znf-CCCH_AtC3H23-like"/>
</dbReference>
<evidence type="ECO:0000256" key="7">
    <source>
        <dbReference type="PROSITE-ProRule" id="PRU00723"/>
    </source>
</evidence>
<dbReference type="Gene3D" id="1.25.40.20">
    <property type="entry name" value="Ankyrin repeat-containing domain"/>
    <property type="match status" value="2"/>
</dbReference>
<dbReference type="PROSITE" id="PS50088">
    <property type="entry name" value="ANK_REPEAT"/>
    <property type="match status" value="1"/>
</dbReference>
<evidence type="ECO:0000256" key="8">
    <source>
        <dbReference type="SAM" id="MobiDB-lite"/>
    </source>
</evidence>